<comment type="caution">
    <text evidence="2">The sequence shown here is derived from an EMBL/GenBank/DDBJ whole genome shotgun (WGS) entry which is preliminary data.</text>
</comment>
<feature type="compositionally biased region" description="Polar residues" evidence="1">
    <location>
        <begin position="1"/>
        <end position="15"/>
    </location>
</feature>
<evidence type="ECO:0000313" key="3">
    <source>
        <dbReference type="Proteomes" id="UP001205105"/>
    </source>
</evidence>
<sequence length="140" mass="15341">MPQQPGLQQHQASVRQQGLPQPPQGQLQGLVQAQGQRQYTSRGHGQQGSKLQRDLPPGGPAEALLRLAVRICCQRLGLGEHDGKQLGKVLEELDRNWKSGTCSGHSVSVLLKELDRRGLVVAREDTSGGKRICYFRNIAC</sequence>
<dbReference type="EMBL" id="JADXDR010000044">
    <property type="protein sequence ID" value="KAI7843031.1"/>
    <property type="molecule type" value="Genomic_DNA"/>
</dbReference>
<reference evidence="2" key="1">
    <citation type="submission" date="2020-11" db="EMBL/GenBank/DDBJ databases">
        <title>Chlorella ohadii genome sequencing and assembly.</title>
        <authorList>
            <person name="Murik O."/>
            <person name="Treves H."/>
            <person name="Kedem I."/>
            <person name="Shotland Y."/>
            <person name="Kaplan A."/>
        </authorList>
    </citation>
    <scope>NUCLEOTIDE SEQUENCE</scope>
    <source>
        <strain evidence="2">1</strain>
    </source>
</reference>
<evidence type="ECO:0000256" key="1">
    <source>
        <dbReference type="SAM" id="MobiDB-lite"/>
    </source>
</evidence>
<feature type="compositionally biased region" description="Polar residues" evidence="1">
    <location>
        <begin position="39"/>
        <end position="50"/>
    </location>
</feature>
<keyword evidence="3" id="KW-1185">Reference proteome</keyword>
<feature type="compositionally biased region" description="Low complexity" evidence="1">
    <location>
        <begin position="16"/>
        <end position="38"/>
    </location>
</feature>
<organism evidence="2 3">
    <name type="scientific">Chlorella ohadii</name>
    <dbReference type="NCBI Taxonomy" id="2649997"/>
    <lineage>
        <taxon>Eukaryota</taxon>
        <taxon>Viridiplantae</taxon>
        <taxon>Chlorophyta</taxon>
        <taxon>core chlorophytes</taxon>
        <taxon>Trebouxiophyceae</taxon>
        <taxon>Chlorellales</taxon>
        <taxon>Chlorellaceae</taxon>
        <taxon>Chlorella clade</taxon>
        <taxon>Chlorella</taxon>
    </lineage>
</organism>
<gene>
    <name evidence="2" type="ORF">COHA_003363</name>
</gene>
<name>A0AAD5DVH8_9CHLO</name>
<protein>
    <submittedName>
        <fullName evidence="2">Uncharacterized protein</fullName>
    </submittedName>
</protein>
<dbReference type="AlphaFoldDB" id="A0AAD5DVH8"/>
<accession>A0AAD5DVH8</accession>
<proteinExistence type="predicted"/>
<dbReference type="Proteomes" id="UP001205105">
    <property type="component" value="Unassembled WGS sequence"/>
</dbReference>
<evidence type="ECO:0000313" key="2">
    <source>
        <dbReference type="EMBL" id="KAI7843031.1"/>
    </source>
</evidence>
<feature type="region of interest" description="Disordered" evidence="1">
    <location>
        <begin position="1"/>
        <end position="59"/>
    </location>
</feature>